<sequence length="259" mass="29564">MEGDLHVYSKRELEADDDEGFIRVCQLFGLSVPADSLNDRVLVHLLDACSSICVERGLQVPCSTENKRKREEKEKERELAKEQLASKEKERDALRKAAANMEEDLARSQVCWEVIEVARAVGISVMRVSGGKCLEGNREWGVDLHSYFLPFVNMSVDAVNFVYGQVCVQGECEVQSVGRLMAYVQKCIELRNVYLRYRTSEHDLDYRITLFLLEQKKESIEGLCSVVEKERKDVIKSIFYLCSKGIAGYTRETDEAMLL</sequence>
<gene>
    <name evidence="2" type="ORF">NERG_01916</name>
    <name evidence="3" type="ORF">NESG_01741</name>
</gene>
<name>H8ZE95_NEMA1</name>
<reference evidence="3 4" key="3">
    <citation type="journal article" date="2014" name="Genome Announc.">
        <title>Genome Sequence of the Microsporidian Species Nematocida sp1 Strain ERTm6 (ATCC PRA-372).</title>
        <authorList>
            <person name="Bakowski M.A."/>
            <person name="Priest M."/>
            <person name="Young S."/>
            <person name="Cuomo C.A."/>
            <person name="Troemel E.R."/>
        </authorList>
    </citation>
    <scope>NUCLEOTIDE SEQUENCE [LARGE SCALE GENOMIC DNA]</scope>
    <source>
        <strain evidence="3 4">ERTm6</strain>
    </source>
</reference>
<reference evidence="3" key="2">
    <citation type="submission" date="2012-10" db="EMBL/GenBank/DDBJ databases">
        <authorList>
            <consortium name="The Broad Institute Genome Sequencing Platform"/>
            <consortium name="The Broad Institute Genome Sequencing Center for Infectious Disease"/>
            <person name="Cuomo C."/>
            <person name="Troemel E."/>
            <person name="Walker B."/>
            <person name="Young S.K."/>
            <person name="Zeng Q."/>
            <person name="Gargeya S."/>
            <person name="Fitzgerald M."/>
            <person name="Haas B."/>
            <person name="Abouelleil A."/>
            <person name="Alvarado L."/>
            <person name="Arachchi H.M."/>
            <person name="Berlin A.M."/>
            <person name="Chapman S.B."/>
            <person name="Goldberg J."/>
            <person name="Griggs A."/>
            <person name="Gujja S."/>
            <person name="Hansen M."/>
            <person name="Howarth C."/>
            <person name="Imamovic A."/>
            <person name="Larimer J."/>
            <person name="McCowan C."/>
            <person name="Murphy C."/>
            <person name="Neiman D."/>
            <person name="Pearson M."/>
            <person name="Priest M."/>
            <person name="Roberts A."/>
            <person name="Saif S."/>
            <person name="Shea T."/>
            <person name="Sisk P."/>
            <person name="Sykes S."/>
            <person name="Wortman J."/>
            <person name="Nusbaum C."/>
            <person name="Birren B."/>
        </authorList>
    </citation>
    <scope>NUCLEOTIDE SEQUENCE</scope>
    <source>
        <strain evidence="3">ERTm6</strain>
    </source>
</reference>
<dbReference type="HOGENOM" id="CLU_891639_0_0_1"/>
<organism evidence="2">
    <name type="scientific">Nematocida ausubeli (strain ATCC PRA-371 / ERTm2)</name>
    <name type="common">Nematode killer fungus</name>
    <dbReference type="NCBI Taxonomy" id="1913371"/>
    <lineage>
        <taxon>Eukaryota</taxon>
        <taxon>Fungi</taxon>
        <taxon>Fungi incertae sedis</taxon>
        <taxon>Microsporidia</taxon>
        <taxon>Nematocida</taxon>
    </lineage>
</organism>
<evidence type="ECO:0000313" key="3">
    <source>
        <dbReference type="EMBL" id="KFG25757.1"/>
    </source>
</evidence>
<dbReference type="Proteomes" id="UP000005622">
    <property type="component" value="Unassembled WGS sequence"/>
</dbReference>
<dbReference type="EMBL" id="AKIJ01000004">
    <property type="protein sequence ID" value="KFG25757.1"/>
    <property type="molecule type" value="Genomic_DNA"/>
</dbReference>
<dbReference type="EMBL" id="JH604637">
    <property type="protein sequence ID" value="EHY64860.1"/>
    <property type="molecule type" value="Genomic_DNA"/>
</dbReference>
<dbReference type="AlphaFoldDB" id="H8ZE95"/>
<proteinExistence type="predicted"/>
<feature type="compositionally biased region" description="Basic and acidic residues" evidence="1">
    <location>
        <begin position="65"/>
        <end position="87"/>
    </location>
</feature>
<accession>H8ZE95</accession>
<accession>A0A086J0T9</accession>
<evidence type="ECO:0000313" key="4">
    <source>
        <dbReference type="Proteomes" id="UP000054524"/>
    </source>
</evidence>
<feature type="region of interest" description="Disordered" evidence="1">
    <location>
        <begin position="64"/>
        <end position="87"/>
    </location>
</feature>
<keyword evidence="4" id="KW-1185">Reference proteome</keyword>
<evidence type="ECO:0000313" key="2">
    <source>
        <dbReference type="EMBL" id="EHY64860.1"/>
    </source>
</evidence>
<evidence type="ECO:0000256" key="1">
    <source>
        <dbReference type="SAM" id="MobiDB-lite"/>
    </source>
</evidence>
<protein>
    <submittedName>
        <fullName evidence="2">Uncharacterized protein</fullName>
    </submittedName>
</protein>
<reference evidence="2" key="1">
    <citation type="submission" date="2011-03" db="EMBL/GenBank/DDBJ databases">
        <title>The Genome Sequence of Nematocida sp1 strain ERTm2.</title>
        <authorList>
            <consortium name="The Broad Institute Genome Sequencing Platform"/>
            <consortium name="The Broad Institute Genome Sequencing Center for Infectious Disease"/>
            <person name="Cuomo C."/>
            <person name="Troemel E."/>
            <person name="Young S.K."/>
            <person name="Zeng Q."/>
            <person name="Gargeya S."/>
            <person name="Fitzgerald M."/>
            <person name="Haas B."/>
            <person name="Abouelleil A."/>
            <person name="Alvarado L."/>
            <person name="Arachchi H.M."/>
            <person name="Berlin A."/>
            <person name="Brown A."/>
            <person name="Chapman S.B."/>
            <person name="Chen Z."/>
            <person name="Dunbar C."/>
            <person name="Freedman E."/>
            <person name="Gearin G."/>
            <person name="Gellesch M."/>
            <person name="Goldberg J."/>
            <person name="Griggs A."/>
            <person name="Gujja S."/>
            <person name="Heilman E.R."/>
            <person name="Heiman D."/>
            <person name="Howarth C."/>
            <person name="Larson L."/>
            <person name="Lui A."/>
            <person name="MacDonald P.J.P."/>
            <person name="Mehta T."/>
            <person name="Montmayeur A."/>
            <person name="Murphy C."/>
            <person name="Neiman D."/>
            <person name="Pearson M."/>
            <person name="Priest M."/>
            <person name="Roberts A."/>
            <person name="Saif S."/>
            <person name="Shea T."/>
            <person name="Shenoy N."/>
            <person name="Sisk P."/>
            <person name="Stolte C."/>
            <person name="Sykes S."/>
            <person name="White J."/>
            <person name="Yandava C."/>
            <person name="Wortman J."/>
            <person name="Nusbaum C."/>
            <person name="Birren B."/>
        </authorList>
    </citation>
    <scope>NUCLEOTIDE SEQUENCE</scope>
    <source>
        <strain evidence="2">ERTm2</strain>
    </source>
</reference>
<dbReference type="Proteomes" id="UP000054524">
    <property type="component" value="Unassembled WGS sequence"/>
</dbReference>